<dbReference type="RefSeq" id="WP_133955505.1">
    <property type="nucleotide sequence ID" value="NZ_SORI01000001.1"/>
</dbReference>
<keyword evidence="6 8" id="KW-0808">Transferase</keyword>
<name>A0A4V3HHG0_9BACT</name>
<proteinExistence type="inferred from homology"/>
<dbReference type="GO" id="GO:0019294">
    <property type="term" value="P:keto-3-deoxy-D-manno-octulosonic acid biosynthetic process"/>
    <property type="evidence" value="ECO:0007669"/>
    <property type="project" value="UniProtKB-UniRule"/>
</dbReference>
<evidence type="ECO:0000256" key="3">
    <source>
        <dbReference type="ARBA" id="ARBA00004845"/>
    </source>
</evidence>
<evidence type="ECO:0000259" key="9">
    <source>
        <dbReference type="Pfam" id="PF00793"/>
    </source>
</evidence>
<evidence type="ECO:0000256" key="8">
    <source>
        <dbReference type="HAMAP-Rule" id="MF_00056"/>
    </source>
</evidence>
<dbReference type="Gene3D" id="3.20.20.70">
    <property type="entry name" value="Aldolase class I"/>
    <property type="match status" value="1"/>
</dbReference>
<dbReference type="Proteomes" id="UP000295066">
    <property type="component" value="Unassembled WGS sequence"/>
</dbReference>
<comment type="caution">
    <text evidence="10">The sequence shown here is derived from an EMBL/GenBank/DDBJ whole genome shotgun (WGS) entry which is preliminary data.</text>
</comment>
<feature type="domain" description="DAHP synthetase I/KDSA" evidence="9">
    <location>
        <begin position="25"/>
        <end position="285"/>
    </location>
</feature>
<dbReference type="Pfam" id="PF00793">
    <property type="entry name" value="DAHP_synth_1"/>
    <property type="match status" value="1"/>
</dbReference>
<evidence type="ECO:0000313" key="10">
    <source>
        <dbReference type="EMBL" id="TDY65101.1"/>
    </source>
</evidence>
<dbReference type="UniPathway" id="UPA00357">
    <property type="reaction ID" value="UER00474"/>
</dbReference>
<comment type="pathway">
    <text evidence="2">Bacterial outer membrane biogenesis; lipopolysaccharide biosynthesis.</text>
</comment>
<dbReference type="SUPFAM" id="SSF51569">
    <property type="entry name" value="Aldolase"/>
    <property type="match status" value="1"/>
</dbReference>
<dbReference type="AlphaFoldDB" id="A0A4V3HHG0"/>
<dbReference type="GO" id="GO:0008676">
    <property type="term" value="F:3-deoxy-8-phosphooctulonate synthase activity"/>
    <property type="evidence" value="ECO:0007669"/>
    <property type="project" value="UniProtKB-UniRule"/>
</dbReference>
<evidence type="ECO:0000256" key="4">
    <source>
        <dbReference type="ARBA" id="ARBA00010499"/>
    </source>
</evidence>
<evidence type="ECO:0000256" key="1">
    <source>
        <dbReference type="ARBA" id="ARBA00004496"/>
    </source>
</evidence>
<dbReference type="GO" id="GO:0005737">
    <property type="term" value="C:cytoplasm"/>
    <property type="evidence" value="ECO:0007669"/>
    <property type="project" value="UniProtKB-SubCell"/>
</dbReference>
<comment type="similarity">
    <text evidence="4 8">Belongs to the KdsA family.</text>
</comment>
<protein>
    <recommendedName>
        <fullName evidence="8">2-dehydro-3-deoxyphosphooctonate aldolase</fullName>
        <ecNumber evidence="8">2.5.1.55</ecNumber>
    </recommendedName>
    <alternativeName>
        <fullName evidence="8">3-deoxy-D-manno-octulosonic acid 8-phosphate synthase</fullName>
    </alternativeName>
    <alternativeName>
        <fullName evidence="8">KDO-8-phosphate synthase</fullName>
        <shortName evidence="8">KDO 8-P synthase</shortName>
        <shortName evidence="8">KDOPS</shortName>
    </alternativeName>
    <alternativeName>
        <fullName evidence="8">Phospho-2-dehydro-3-deoxyoctonate aldolase</fullName>
    </alternativeName>
</protein>
<sequence>MSDNAKIPTFTPVRVEDPSGDGRWNFTIGEGSLALIAGPCALETPELGLEIAETVRDLCRPLGINYIFKASFDKANRTSLKGFRGPGMEEGLVHLARIGRKAGVPVLTDIHESWQADSAARSVDILQIPAFLCRQTDLLLAAARTGRPLNVKKAQFLAPWDMKNVLEKCREGGAPSVMLCERGTTMGYGQLVVDMRSLPVMRSFGCPVVFDGTHSVQMPGAAGNASGGDRRFILPLARAALAAGVDALFLETHPCPEKALSDGPNLVPLGKMKFLLEQLAELHALVRDRLGMPSLEWAEEDR</sequence>
<dbReference type="EMBL" id="SORI01000001">
    <property type="protein sequence ID" value="TDY65101.1"/>
    <property type="molecule type" value="Genomic_DNA"/>
</dbReference>
<reference evidence="10 11" key="1">
    <citation type="submission" date="2019-03" db="EMBL/GenBank/DDBJ databases">
        <title>Genomic Encyclopedia of Type Strains, Phase IV (KMG-IV): sequencing the most valuable type-strain genomes for metagenomic binning, comparative biology and taxonomic classification.</title>
        <authorList>
            <person name="Goeker M."/>
        </authorList>
    </citation>
    <scope>NUCLEOTIDE SEQUENCE [LARGE SCALE GENOMIC DNA]</scope>
    <source>
        <strain evidence="10 11">DSM 25964</strain>
    </source>
</reference>
<dbReference type="PANTHER" id="PTHR21057">
    <property type="entry name" value="PHOSPHO-2-DEHYDRO-3-DEOXYHEPTONATE ALDOLASE"/>
    <property type="match status" value="1"/>
</dbReference>
<dbReference type="NCBIfam" id="NF003543">
    <property type="entry name" value="PRK05198.1"/>
    <property type="match status" value="1"/>
</dbReference>
<comment type="catalytic activity">
    <reaction evidence="7 8">
        <text>D-arabinose 5-phosphate + phosphoenolpyruvate + H2O = 3-deoxy-alpha-D-manno-2-octulosonate-8-phosphate + phosphate</text>
        <dbReference type="Rhea" id="RHEA:14053"/>
        <dbReference type="ChEBI" id="CHEBI:15377"/>
        <dbReference type="ChEBI" id="CHEBI:43474"/>
        <dbReference type="ChEBI" id="CHEBI:57693"/>
        <dbReference type="ChEBI" id="CHEBI:58702"/>
        <dbReference type="ChEBI" id="CHEBI:85985"/>
        <dbReference type="EC" id="2.5.1.55"/>
    </reaction>
</comment>
<dbReference type="InterPro" id="IPR006269">
    <property type="entry name" value="KDO8P_synthase"/>
</dbReference>
<evidence type="ECO:0000256" key="2">
    <source>
        <dbReference type="ARBA" id="ARBA00004756"/>
    </source>
</evidence>
<dbReference type="InterPro" id="IPR013785">
    <property type="entry name" value="Aldolase_TIM"/>
</dbReference>
<keyword evidence="5 8" id="KW-0963">Cytoplasm</keyword>
<keyword evidence="11" id="KW-1185">Reference proteome</keyword>
<comment type="pathway">
    <text evidence="3 8">Carbohydrate biosynthesis; 3-deoxy-D-manno-octulosonate biosynthesis; 3-deoxy-D-manno-octulosonate from D-ribulose 5-phosphate: step 2/3.</text>
</comment>
<dbReference type="HAMAP" id="MF_00056">
    <property type="entry name" value="KDO8P_synth"/>
    <property type="match status" value="1"/>
</dbReference>
<dbReference type="OrthoDB" id="9780456at2"/>
<dbReference type="UniPathway" id="UPA00030"/>
<keyword evidence="8" id="KW-0448">Lipopolysaccharide biosynthesis</keyword>
<evidence type="ECO:0000256" key="5">
    <source>
        <dbReference type="ARBA" id="ARBA00022490"/>
    </source>
</evidence>
<dbReference type="NCBIfam" id="TIGR01362">
    <property type="entry name" value="KDO8P_synth"/>
    <property type="match status" value="1"/>
</dbReference>
<evidence type="ECO:0000313" key="11">
    <source>
        <dbReference type="Proteomes" id="UP000295066"/>
    </source>
</evidence>
<evidence type="ECO:0000256" key="7">
    <source>
        <dbReference type="ARBA" id="ARBA00049112"/>
    </source>
</evidence>
<evidence type="ECO:0000256" key="6">
    <source>
        <dbReference type="ARBA" id="ARBA00022679"/>
    </source>
</evidence>
<accession>A0A4V3HHG0</accession>
<dbReference type="EC" id="2.5.1.55" evidence="8"/>
<gene>
    <name evidence="8" type="primary">kdsA</name>
    <name evidence="10" type="ORF">C8D99_101251</name>
</gene>
<dbReference type="InterPro" id="IPR006218">
    <property type="entry name" value="DAHP1/KDSA"/>
</dbReference>
<organism evidence="10 11">
    <name type="scientific">Aminivibrio pyruvatiphilus</name>
    <dbReference type="NCBI Taxonomy" id="1005740"/>
    <lineage>
        <taxon>Bacteria</taxon>
        <taxon>Thermotogati</taxon>
        <taxon>Synergistota</taxon>
        <taxon>Synergistia</taxon>
        <taxon>Synergistales</taxon>
        <taxon>Aminobacteriaceae</taxon>
        <taxon>Aminivibrio</taxon>
    </lineage>
</organism>
<comment type="subcellular location">
    <subcellularLocation>
        <location evidence="1 8">Cytoplasm</location>
    </subcellularLocation>
</comment>